<organism evidence="8 9">
    <name type="scientific">Enterovibrio coralii</name>
    <dbReference type="NCBI Taxonomy" id="294935"/>
    <lineage>
        <taxon>Bacteria</taxon>
        <taxon>Pseudomonadati</taxon>
        <taxon>Pseudomonadota</taxon>
        <taxon>Gammaproteobacteria</taxon>
        <taxon>Vibrionales</taxon>
        <taxon>Vibrionaceae</taxon>
        <taxon>Enterovibrio</taxon>
    </lineage>
</organism>
<evidence type="ECO:0000313" key="8">
    <source>
        <dbReference type="EMBL" id="KXF80826.1"/>
    </source>
</evidence>
<comment type="similarity">
    <text evidence="2">Belongs to the membrane fusion protein (MFP) (TC 8.A.1) family.</text>
</comment>
<feature type="domain" description="Multidrug resistance protein MdtA-like beta-barrel" evidence="6">
    <location>
        <begin position="205"/>
        <end position="292"/>
    </location>
</feature>
<dbReference type="PROSITE" id="PS51257">
    <property type="entry name" value="PROKAR_LIPOPROTEIN"/>
    <property type="match status" value="1"/>
</dbReference>
<dbReference type="Pfam" id="PF25944">
    <property type="entry name" value="Beta-barrel_RND"/>
    <property type="match status" value="1"/>
</dbReference>
<evidence type="ECO:0000259" key="4">
    <source>
        <dbReference type="Pfam" id="PF25876"/>
    </source>
</evidence>
<feature type="chain" id="PRO_5007465632" evidence="3">
    <location>
        <begin position="19"/>
        <end position="373"/>
    </location>
</feature>
<dbReference type="EMBL" id="LNTY01000049">
    <property type="protein sequence ID" value="KXF80826.1"/>
    <property type="molecule type" value="Genomic_DNA"/>
</dbReference>
<proteinExistence type="inferred from homology"/>
<dbReference type="InterPro" id="IPR058625">
    <property type="entry name" value="MdtA-like_BSH"/>
</dbReference>
<keyword evidence="3" id="KW-0732">Signal</keyword>
<dbReference type="Gene3D" id="2.40.420.20">
    <property type="match status" value="1"/>
</dbReference>
<evidence type="ECO:0000313" key="9">
    <source>
        <dbReference type="Proteomes" id="UP000070529"/>
    </source>
</evidence>
<dbReference type="SUPFAM" id="SSF111369">
    <property type="entry name" value="HlyD-like secretion proteins"/>
    <property type="match status" value="1"/>
</dbReference>
<comment type="caution">
    <text evidence="8">The sequence shown here is derived from an EMBL/GenBank/DDBJ whole genome shotgun (WGS) entry which is preliminary data.</text>
</comment>
<dbReference type="STRING" id="294935.ATN88_16285"/>
<name>A0A135I5U1_9GAMM</name>
<dbReference type="RefSeq" id="WP_067418816.1">
    <property type="nucleotide sequence ID" value="NZ_LNTY01000049.1"/>
</dbReference>
<evidence type="ECO:0000259" key="6">
    <source>
        <dbReference type="Pfam" id="PF25944"/>
    </source>
</evidence>
<dbReference type="InterPro" id="IPR058627">
    <property type="entry name" value="MdtA-like_C"/>
</dbReference>
<dbReference type="Pfam" id="PF25876">
    <property type="entry name" value="HH_MFP_RND"/>
    <property type="match status" value="1"/>
</dbReference>
<dbReference type="GO" id="GO:0022857">
    <property type="term" value="F:transmembrane transporter activity"/>
    <property type="evidence" value="ECO:0007669"/>
    <property type="project" value="InterPro"/>
</dbReference>
<protein>
    <submittedName>
        <fullName evidence="8">Uncharacterized protein</fullName>
    </submittedName>
</protein>
<accession>A0A135I5U1</accession>
<dbReference type="GO" id="GO:0005886">
    <property type="term" value="C:plasma membrane"/>
    <property type="evidence" value="ECO:0007669"/>
    <property type="project" value="TreeGrafter"/>
</dbReference>
<evidence type="ECO:0000259" key="7">
    <source>
        <dbReference type="Pfam" id="PF25967"/>
    </source>
</evidence>
<evidence type="ECO:0000256" key="3">
    <source>
        <dbReference type="SAM" id="SignalP"/>
    </source>
</evidence>
<dbReference type="GO" id="GO:0030313">
    <property type="term" value="C:cell envelope"/>
    <property type="evidence" value="ECO:0007669"/>
    <property type="project" value="UniProtKB-SubCell"/>
</dbReference>
<dbReference type="AlphaFoldDB" id="A0A135I5U1"/>
<evidence type="ECO:0000259" key="5">
    <source>
        <dbReference type="Pfam" id="PF25917"/>
    </source>
</evidence>
<comment type="subcellular location">
    <subcellularLocation>
        <location evidence="1">Cell inner membrane</location>
        <topology evidence="1">Lipid-anchor</topology>
    </subcellularLocation>
</comment>
<reference evidence="8 9" key="1">
    <citation type="submission" date="2015-11" db="EMBL/GenBank/DDBJ databases">
        <title>Genomic Taxonomy of the Vibrionaceae.</title>
        <authorList>
            <person name="Gomez-Gil B."/>
            <person name="Enciso-Ibarra J."/>
        </authorList>
    </citation>
    <scope>NUCLEOTIDE SEQUENCE [LARGE SCALE GENOMIC DNA]</scope>
    <source>
        <strain evidence="8 9">CAIM 912</strain>
    </source>
</reference>
<dbReference type="GO" id="GO:0046677">
    <property type="term" value="P:response to antibiotic"/>
    <property type="evidence" value="ECO:0007669"/>
    <property type="project" value="TreeGrafter"/>
</dbReference>
<evidence type="ECO:0000256" key="2">
    <source>
        <dbReference type="ARBA" id="ARBA00009477"/>
    </source>
</evidence>
<dbReference type="InterPro" id="IPR058624">
    <property type="entry name" value="MdtA-like_HH"/>
</dbReference>
<feature type="signal peptide" evidence="3">
    <location>
        <begin position="1"/>
        <end position="18"/>
    </location>
</feature>
<dbReference type="Gene3D" id="2.40.50.100">
    <property type="match status" value="1"/>
</dbReference>
<dbReference type="PANTHER" id="PTHR30158">
    <property type="entry name" value="ACRA/E-RELATED COMPONENT OF DRUG EFFLUX TRANSPORTER"/>
    <property type="match status" value="1"/>
</dbReference>
<dbReference type="Pfam" id="PF25967">
    <property type="entry name" value="RND-MFP_C"/>
    <property type="match status" value="1"/>
</dbReference>
<evidence type="ECO:0000256" key="1">
    <source>
        <dbReference type="ARBA" id="ARBA00004519"/>
    </source>
</evidence>
<gene>
    <name evidence="8" type="ORF">ATN88_16285</name>
</gene>
<dbReference type="Gene3D" id="1.10.287.470">
    <property type="entry name" value="Helix hairpin bin"/>
    <property type="match status" value="1"/>
</dbReference>
<dbReference type="OrthoDB" id="9800613at2"/>
<feature type="domain" description="Multidrug resistance protein MdtA-like alpha-helical hairpin" evidence="4">
    <location>
        <begin position="101"/>
        <end position="169"/>
    </location>
</feature>
<dbReference type="Gene3D" id="2.40.30.170">
    <property type="match status" value="1"/>
</dbReference>
<dbReference type="InterPro" id="IPR006143">
    <property type="entry name" value="RND_pump_MFP"/>
</dbReference>
<dbReference type="NCBIfam" id="TIGR01730">
    <property type="entry name" value="RND_mfp"/>
    <property type="match status" value="1"/>
</dbReference>
<dbReference type="Pfam" id="PF25917">
    <property type="entry name" value="BSH_RND"/>
    <property type="match status" value="1"/>
</dbReference>
<feature type="domain" description="Multidrug resistance protein MdtA-like C-terminal permuted SH3" evidence="7">
    <location>
        <begin position="300"/>
        <end position="359"/>
    </location>
</feature>
<feature type="domain" description="Multidrug resistance protein MdtA-like barrel-sandwich hybrid" evidence="5">
    <location>
        <begin position="60"/>
        <end position="192"/>
    </location>
</feature>
<dbReference type="Proteomes" id="UP000070529">
    <property type="component" value="Unassembled WGS sequence"/>
</dbReference>
<dbReference type="InterPro" id="IPR058626">
    <property type="entry name" value="MdtA-like_b-barrel"/>
</dbReference>
<keyword evidence="9" id="KW-1185">Reference proteome</keyword>
<sequence length="373" mass="40190">MINRKLMLPALISAALVAGCGKEPAPQNNAFVPLVSAQSAELIDYQPIQTFVGRTEAVEDVGIVPQVSGYLKARYFKEGQLVQQGQLLYKIDPGLYEAKVASAQAAVSQAEAGLHNANLDYERGQDLLPRGGISQSEFDRLTAVKLQAEAAVKSADAQLAAAQLDLSHTTIVAPFTGRISESNASLGDLVSPSTGVLTTIVSLDPMQASFSMSEKQRLEMGADMVSGSGKGRGGSVEVYLRLGKGYDYDQVGKIDYLGNRIDVKTGTIGLRASFPNPDHRLLPGQYVEVIVQDKKPLPSIIIPRLSVQTDLEGDFVMVLKEGNKVERRNIILGEQTDKGIIVREGLEENEQVLTKGLQRVRNGMTVRLQGEGA</sequence>